<proteinExistence type="predicted"/>
<name>A0ACB7FIT9_NIBAL</name>
<reference evidence="1" key="1">
    <citation type="submission" date="2020-04" db="EMBL/GenBank/DDBJ databases">
        <title>A chromosome-scale assembly and high-density genetic map of the yellow drum (Nibea albiflora) genome.</title>
        <authorList>
            <person name="Xu D."/>
            <person name="Zhang W."/>
            <person name="Chen R."/>
            <person name="Tan P."/>
            <person name="Wang L."/>
            <person name="Song H."/>
            <person name="Tian L."/>
            <person name="Zhu Q."/>
            <person name="Wang B."/>
        </authorList>
    </citation>
    <scope>NUCLEOTIDE SEQUENCE</scope>
    <source>
        <strain evidence="1">ZJHYS-2018</strain>
    </source>
</reference>
<sequence>MIKKLQFDSVGPSGGLCGFNTATSEMKPCSVIALTRTPSPKPVFPFPISDVFASSRCVSSNQGCSSSEMTEHSTRQPEAGQPGGRSRYVERNMREEEGKTKKPRYHVSLLVSLSVPSLLLRVSQTV</sequence>
<dbReference type="EMBL" id="CM024798">
    <property type="protein sequence ID" value="KAG8013783.1"/>
    <property type="molecule type" value="Genomic_DNA"/>
</dbReference>
<accession>A0ACB7FIT9</accession>
<comment type="caution">
    <text evidence="1">The sequence shown here is derived from an EMBL/GenBank/DDBJ whole genome shotgun (WGS) entry which is preliminary data.</text>
</comment>
<protein>
    <submittedName>
        <fullName evidence="1">Uncharacterized protein</fullName>
    </submittedName>
</protein>
<evidence type="ECO:0000313" key="1">
    <source>
        <dbReference type="EMBL" id="KAG8013783.1"/>
    </source>
</evidence>
<dbReference type="Proteomes" id="UP000805704">
    <property type="component" value="Chromosome 10"/>
</dbReference>
<organism evidence="1 2">
    <name type="scientific">Nibea albiflora</name>
    <name type="common">Yellow drum</name>
    <name type="synonym">Corvina albiflora</name>
    <dbReference type="NCBI Taxonomy" id="240163"/>
    <lineage>
        <taxon>Eukaryota</taxon>
        <taxon>Metazoa</taxon>
        <taxon>Chordata</taxon>
        <taxon>Craniata</taxon>
        <taxon>Vertebrata</taxon>
        <taxon>Euteleostomi</taxon>
        <taxon>Actinopterygii</taxon>
        <taxon>Neopterygii</taxon>
        <taxon>Teleostei</taxon>
        <taxon>Neoteleostei</taxon>
        <taxon>Acanthomorphata</taxon>
        <taxon>Eupercaria</taxon>
        <taxon>Sciaenidae</taxon>
        <taxon>Nibea</taxon>
    </lineage>
</organism>
<keyword evidence="2" id="KW-1185">Reference proteome</keyword>
<gene>
    <name evidence="1" type="ORF">GBF38_015931</name>
</gene>
<evidence type="ECO:0000313" key="2">
    <source>
        <dbReference type="Proteomes" id="UP000805704"/>
    </source>
</evidence>